<dbReference type="Proteomes" id="UP000000626">
    <property type="component" value="Chromosome"/>
</dbReference>
<evidence type="ECO:0008006" key="3">
    <source>
        <dbReference type="Google" id="ProtNLM"/>
    </source>
</evidence>
<dbReference type="AlphaFoldDB" id="A0A0U1RJW0"/>
<evidence type="ECO:0000313" key="1">
    <source>
        <dbReference type="EMBL" id="CAM08986.1"/>
    </source>
</evidence>
<dbReference type="HOGENOM" id="CLU_107084_2_1_4"/>
<protein>
    <recommendedName>
        <fullName evidence="3">Regulatory protein GemA</fullName>
    </recommendedName>
</protein>
<sequence length="159" mass="17959">MKSPLQFEVLATRKTMMNTNEQYKRKGLIAKIKIAQSQLGMEDDVYRAMLARVCGKTSCTQMNLAELQAVAAEMKRMGFKQTAPKGKGIRPHLTQDRAALLNKLEALLTVGDKSWQYADGMAKRMFGKDLVRFLTPEQLYKLVQALQIHINKAKKAAEQ</sequence>
<evidence type="ECO:0000313" key="2">
    <source>
        <dbReference type="Proteomes" id="UP000000626"/>
    </source>
</evidence>
<name>A0A0U1RJW0_NEIMA</name>
<organism evidence="1 2">
    <name type="scientific">Neisseria meningitidis serogroup A / serotype 4A (strain DSM 15465 / Z2491)</name>
    <dbReference type="NCBI Taxonomy" id="122587"/>
    <lineage>
        <taxon>Bacteria</taxon>
        <taxon>Pseudomonadati</taxon>
        <taxon>Pseudomonadota</taxon>
        <taxon>Betaproteobacteria</taxon>
        <taxon>Neisseriales</taxon>
        <taxon>Neisseriaceae</taxon>
        <taxon>Neisseria</taxon>
    </lineage>
</organism>
<accession>A0A0U1RJW0</accession>
<reference evidence="1 2" key="1">
    <citation type="journal article" date="2000" name="Nature">
        <title>Complete DNA sequence of a serogroup A strain of Neisseria meningitidis Z2491.</title>
        <authorList>
            <person name="Parkhill J."/>
            <person name="Achtman M."/>
            <person name="James K.D."/>
            <person name="Bentley S.D."/>
            <person name="Churcher C."/>
            <person name="Klee S.R."/>
            <person name="Morelli G."/>
            <person name="Basham D."/>
            <person name="Brown D."/>
            <person name="Chillingworth T."/>
            <person name="Davies R.M."/>
            <person name="Davis P."/>
            <person name="Devlin K."/>
            <person name="Feltwell T."/>
            <person name="Hamlin N."/>
            <person name="Holroyd S."/>
            <person name="Jagels K."/>
            <person name="Leather S."/>
            <person name="Moule S."/>
            <person name="Mungall K."/>
            <person name="Quail M.A."/>
            <person name="Rajandream M.A."/>
            <person name="Rutherford K.M."/>
            <person name="Simmonds M."/>
            <person name="Skelton J."/>
            <person name="Whitehead S."/>
            <person name="Spratt B.G."/>
            <person name="Barrell B.G."/>
        </authorList>
    </citation>
    <scope>NUCLEOTIDE SEQUENCE [LARGE SCALE GENOMIC DNA]</scope>
    <source>
        <strain evidence="2">DSM 15465 / Z2491</strain>
    </source>
</reference>
<dbReference type="Pfam" id="PF06252">
    <property type="entry name" value="GemA"/>
    <property type="match status" value="1"/>
</dbReference>
<dbReference type="InterPro" id="IPR009363">
    <property type="entry name" value="Phage_Mu_Gp16"/>
</dbReference>
<dbReference type="EMBL" id="AL157959">
    <property type="protein sequence ID" value="CAM08986.1"/>
    <property type="molecule type" value="Genomic_DNA"/>
</dbReference>
<dbReference type="KEGG" id="nma:NMA1867"/>
<dbReference type="EnsemblBacteria" id="CAM08986">
    <property type="protein sequence ID" value="CAM08986"/>
    <property type="gene ID" value="NMA1867"/>
</dbReference>
<gene>
    <name evidence="1" type="ordered locus">NMA1867</name>
</gene>
<proteinExistence type="predicted"/>